<keyword evidence="2" id="KW-1185">Reference proteome</keyword>
<name>A0AAD6Y787_9AGAR</name>
<gene>
    <name evidence="1" type="ORF">GGX14DRAFT_576384</name>
</gene>
<evidence type="ECO:0000313" key="1">
    <source>
        <dbReference type="EMBL" id="KAJ7194434.1"/>
    </source>
</evidence>
<proteinExistence type="predicted"/>
<reference evidence="1" key="1">
    <citation type="submission" date="2023-03" db="EMBL/GenBank/DDBJ databases">
        <title>Massive genome expansion in bonnet fungi (Mycena s.s.) driven by repeated elements and novel gene families across ecological guilds.</title>
        <authorList>
            <consortium name="Lawrence Berkeley National Laboratory"/>
            <person name="Harder C.B."/>
            <person name="Miyauchi S."/>
            <person name="Viragh M."/>
            <person name="Kuo A."/>
            <person name="Thoen E."/>
            <person name="Andreopoulos B."/>
            <person name="Lu D."/>
            <person name="Skrede I."/>
            <person name="Drula E."/>
            <person name="Henrissat B."/>
            <person name="Morin E."/>
            <person name="Kohler A."/>
            <person name="Barry K."/>
            <person name="LaButti K."/>
            <person name="Morin E."/>
            <person name="Salamov A."/>
            <person name="Lipzen A."/>
            <person name="Mereny Z."/>
            <person name="Hegedus B."/>
            <person name="Baldrian P."/>
            <person name="Stursova M."/>
            <person name="Weitz H."/>
            <person name="Taylor A."/>
            <person name="Grigoriev I.V."/>
            <person name="Nagy L.G."/>
            <person name="Martin F."/>
            <person name="Kauserud H."/>
        </authorList>
    </citation>
    <scope>NUCLEOTIDE SEQUENCE</scope>
    <source>
        <strain evidence="1">9144</strain>
    </source>
</reference>
<sequence length="179" mass="19957">MVVDVLRHTTDVLDYLRMLKNQSLFFTNIKICKAAAASLIMRSKNGREVSIIFRERARCMHAPSRPTPNLIRLSVACGKIEQWCEHYCPSLLTISDTVSGGVTQSISTADAHGRMFLAAEKADAEHTQKARVEARRYVRASTQTAVPCTRRRRTRCASCQSGGTIEMSETYANTKMGTL</sequence>
<accession>A0AAD6Y787</accession>
<comment type="caution">
    <text evidence="1">The sequence shown here is derived from an EMBL/GenBank/DDBJ whole genome shotgun (WGS) entry which is preliminary data.</text>
</comment>
<protein>
    <submittedName>
        <fullName evidence="1">Uncharacterized protein</fullName>
    </submittedName>
</protein>
<organism evidence="1 2">
    <name type="scientific">Mycena pura</name>
    <dbReference type="NCBI Taxonomy" id="153505"/>
    <lineage>
        <taxon>Eukaryota</taxon>
        <taxon>Fungi</taxon>
        <taxon>Dikarya</taxon>
        <taxon>Basidiomycota</taxon>
        <taxon>Agaricomycotina</taxon>
        <taxon>Agaricomycetes</taxon>
        <taxon>Agaricomycetidae</taxon>
        <taxon>Agaricales</taxon>
        <taxon>Marasmiineae</taxon>
        <taxon>Mycenaceae</taxon>
        <taxon>Mycena</taxon>
    </lineage>
</organism>
<dbReference type="AlphaFoldDB" id="A0AAD6Y787"/>
<dbReference type="Proteomes" id="UP001219525">
    <property type="component" value="Unassembled WGS sequence"/>
</dbReference>
<evidence type="ECO:0000313" key="2">
    <source>
        <dbReference type="Proteomes" id="UP001219525"/>
    </source>
</evidence>
<dbReference type="EMBL" id="JARJCW010000098">
    <property type="protein sequence ID" value="KAJ7194434.1"/>
    <property type="molecule type" value="Genomic_DNA"/>
</dbReference>